<dbReference type="EMBL" id="BMHF01000006">
    <property type="protein sequence ID" value="GGA36202.1"/>
    <property type="molecule type" value="Genomic_DNA"/>
</dbReference>
<evidence type="ECO:0000256" key="1">
    <source>
        <dbReference type="SAM" id="MobiDB-lite"/>
    </source>
</evidence>
<dbReference type="Proteomes" id="UP000609323">
    <property type="component" value="Unassembled WGS sequence"/>
</dbReference>
<keyword evidence="3" id="KW-1185">Reference proteome</keyword>
<proteinExistence type="predicted"/>
<accession>A0ABQ1G3L2</accession>
<feature type="region of interest" description="Disordered" evidence="1">
    <location>
        <begin position="1"/>
        <end position="26"/>
    </location>
</feature>
<gene>
    <name evidence="2" type="ORF">GCM10010917_21750</name>
</gene>
<organism evidence="2 3">
    <name type="scientific">Paenibacillus physcomitrellae</name>
    <dbReference type="NCBI Taxonomy" id="1619311"/>
    <lineage>
        <taxon>Bacteria</taxon>
        <taxon>Bacillati</taxon>
        <taxon>Bacillota</taxon>
        <taxon>Bacilli</taxon>
        <taxon>Bacillales</taxon>
        <taxon>Paenibacillaceae</taxon>
        <taxon>Paenibacillus</taxon>
    </lineage>
</organism>
<name>A0ABQ1G3L2_9BACL</name>
<evidence type="ECO:0000313" key="2">
    <source>
        <dbReference type="EMBL" id="GGA36202.1"/>
    </source>
</evidence>
<comment type="caution">
    <text evidence="2">The sequence shown here is derived from an EMBL/GenBank/DDBJ whole genome shotgun (WGS) entry which is preliminary data.</text>
</comment>
<dbReference type="RefSeq" id="WP_157739470.1">
    <property type="nucleotide sequence ID" value="NZ_BMHF01000006.1"/>
</dbReference>
<reference evidence="3" key="1">
    <citation type="journal article" date="2019" name="Int. J. Syst. Evol. Microbiol.">
        <title>The Global Catalogue of Microorganisms (GCM) 10K type strain sequencing project: providing services to taxonomists for standard genome sequencing and annotation.</title>
        <authorList>
            <consortium name="The Broad Institute Genomics Platform"/>
            <consortium name="The Broad Institute Genome Sequencing Center for Infectious Disease"/>
            <person name="Wu L."/>
            <person name="Ma J."/>
        </authorList>
    </citation>
    <scope>NUCLEOTIDE SEQUENCE [LARGE SCALE GENOMIC DNA]</scope>
    <source>
        <strain evidence="3">CGMCC 1.15044</strain>
    </source>
</reference>
<sequence length="48" mass="5581">MNDDKRRGFPGAFSYDNQSENSRDHDKNFIPYMDIIGIVERDIAAETM</sequence>
<evidence type="ECO:0000313" key="3">
    <source>
        <dbReference type="Proteomes" id="UP000609323"/>
    </source>
</evidence>
<protein>
    <submittedName>
        <fullName evidence="2">Uncharacterized protein</fullName>
    </submittedName>
</protein>